<dbReference type="OrthoDB" id="946604at2"/>
<name>A0A4Q5M5F0_9BACT</name>
<sequence>MQLKSPASDSVFDKKFWAICLVTGQFMVILSSFFWKDNGRHSVNGSVMVFFSTLFLAMGMIGLFAILKSKMPVYSRLGFLYAMYGIFGGVGFAFEGIYSGTLNISDKIGLEAFKAFPTQMNLLLYWSGPAFPLSLLILGIVYIRTKVVKWWVGVLLSLGGITFPISRILRNEWLAHLNDMILFIPLCIIAYQFWNATEQ</sequence>
<reference evidence="2 3" key="1">
    <citation type="submission" date="2019-02" db="EMBL/GenBank/DDBJ databases">
        <title>Bacterial novel species Emticicia sp. 17J42-9 isolated from soil.</title>
        <authorList>
            <person name="Jung H.-Y."/>
        </authorList>
    </citation>
    <scope>NUCLEOTIDE SEQUENCE [LARGE SCALE GENOMIC DNA]</scope>
    <source>
        <strain evidence="2 3">17J42-9</strain>
    </source>
</reference>
<feature type="transmembrane region" description="Helical" evidence="1">
    <location>
        <begin position="47"/>
        <end position="67"/>
    </location>
</feature>
<dbReference type="RefSeq" id="WP_130018905.1">
    <property type="nucleotide sequence ID" value="NZ_SEWF01000001.1"/>
</dbReference>
<feature type="transmembrane region" description="Helical" evidence="1">
    <location>
        <begin position="150"/>
        <end position="169"/>
    </location>
</feature>
<evidence type="ECO:0000313" key="3">
    <source>
        <dbReference type="Proteomes" id="UP000293162"/>
    </source>
</evidence>
<dbReference type="Proteomes" id="UP000293162">
    <property type="component" value="Unassembled WGS sequence"/>
</dbReference>
<feature type="transmembrane region" description="Helical" evidence="1">
    <location>
        <begin position="79"/>
        <end position="102"/>
    </location>
</feature>
<proteinExistence type="predicted"/>
<dbReference type="AlphaFoldDB" id="A0A4Q5M5F0"/>
<gene>
    <name evidence="2" type="ORF">EWM59_00225</name>
</gene>
<keyword evidence="1" id="KW-0812">Transmembrane</keyword>
<keyword evidence="1" id="KW-0472">Membrane</keyword>
<keyword evidence="1" id="KW-1133">Transmembrane helix</keyword>
<comment type="caution">
    <text evidence="2">The sequence shown here is derived from an EMBL/GenBank/DDBJ whole genome shotgun (WGS) entry which is preliminary data.</text>
</comment>
<evidence type="ECO:0000256" key="1">
    <source>
        <dbReference type="SAM" id="Phobius"/>
    </source>
</evidence>
<organism evidence="2 3">
    <name type="scientific">Emticicia agri</name>
    <dbReference type="NCBI Taxonomy" id="2492393"/>
    <lineage>
        <taxon>Bacteria</taxon>
        <taxon>Pseudomonadati</taxon>
        <taxon>Bacteroidota</taxon>
        <taxon>Cytophagia</taxon>
        <taxon>Cytophagales</taxon>
        <taxon>Leadbetterellaceae</taxon>
        <taxon>Emticicia</taxon>
    </lineage>
</organism>
<feature type="transmembrane region" description="Helical" evidence="1">
    <location>
        <begin position="122"/>
        <end position="143"/>
    </location>
</feature>
<accession>A0A4Q5M5F0</accession>
<feature type="transmembrane region" description="Helical" evidence="1">
    <location>
        <begin position="16"/>
        <end position="35"/>
    </location>
</feature>
<protein>
    <submittedName>
        <fullName evidence="2">Uncharacterized protein</fullName>
    </submittedName>
</protein>
<dbReference type="EMBL" id="SEWF01000001">
    <property type="protein sequence ID" value="RYU97582.1"/>
    <property type="molecule type" value="Genomic_DNA"/>
</dbReference>
<evidence type="ECO:0000313" key="2">
    <source>
        <dbReference type="EMBL" id="RYU97582.1"/>
    </source>
</evidence>
<keyword evidence="3" id="KW-1185">Reference proteome</keyword>
<feature type="transmembrane region" description="Helical" evidence="1">
    <location>
        <begin position="175"/>
        <end position="194"/>
    </location>
</feature>